<comment type="caution">
    <text evidence="1">The sequence shown here is derived from an EMBL/GenBank/DDBJ whole genome shotgun (WGS) entry which is preliminary data.</text>
</comment>
<reference evidence="1 2" key="1">
    <citation type="submission" date="2018-09" db="EMBL/GenBank/DDBJ databases">
        <title>Novel species of Cryobacterium.</title>
        <authorList>
            <person name="Liu Q."/>
            <person name="Xin Y.-H."/>
        </authorList>
    </citation>
    <scope>NUCLEOTIDE SEQUENCE [LARGE SCALE GENOMIC DNA]</scope>
    <source>
        <strain evidence="1 2">Hh39</strain>
    </source>
</reference>
<sequence length="105" mass="11322">MATYRALITADVPTRAAATLVGIPRATATRKPRTTPLPAATVVPANKLGPLERARILDLVNSPRFVDLPPIQIYAQLLDEGVYLEYSFSWGPALLTFGATDQSAE</sequence>
<gene>
    <name evidence="1" type="ORF">D6T64_05360</name>
</gene>
<dbReference type="AlphaFoldDB" id="A0A3A5MQ01"/>
<dbReference type="EMBL" id="QZVS01000067">
    <property type="protein sequence ID" value="RJT89889.1"/>
    <property type="molecule type" value="Genomic_DNA"/>
</dbReference>
<proteinExistence type="predicted"/>
<evidence type="ECO:0000313" key="1">
    <source>
        <dbReference type="EMBL" id="RJT89889.1"/>
    </source>
</evidence>
<organism evidence="1 2">
    <name type="scientific">Cryobacterium melibiosiphilum</name>
    <dbReference type="NCBI Taxonomy" id="995039"/>
    <lineage>
        <taxon>Bacteria</taxon>
        <taxon>Bacillati</taxon>
        <taxon>Actinomycetota</taxon>
        <taxon>Actinomycetes</taxon>
        <taxon>Micrococcales</taxon>
        <taxon>Microbacteriaceae</taxon>
        <taxon>Cryobacterium</taxon>
    </lineage>
</organism>
<protein>
    <submittedName>
        <fullName evidence="1">Uncharacterized protein</fullName>
    </submittedName>
</protein>
<keyword evidence="2" id="KW-1185">Reference proteome</keyword>
<evidence type="ECO:0000313" key="2">
    <source>
        <dbReference type="Proteomes" id="UP000272015"/>
    </source>
</evidence>
<dbReference type="Proteomes" id="UP000272015">
    <property type="component" value="Unassembled WGS sequence"/>
</dbReference>
<name>A0A3A5MQ01_9MICO</name>
<accession>A0A3A5MQ01</accession>